<evidence type="ECO:0000313" key="2">
    <source>
        <dbReference type="Proteomes" id="UP000321046"/>
    </source>
</evidence>
<organism evidence="1 2">
    <name type="scientific">Lujinxingia vulgaris</name>
    <dbReference type="NCBI Taxonomy" id="2600176"/>
    <lineage>
        <taxon>Bacteria</taxon>
        <taxon>Deltaproteobacteria</taxon>
        <taxon>Bradymonadales</taxon>
        <taxon>Lujinxingiaceae</taxon>
        <taxon>Lujinxingia</taxon>
    </lineage>
</organism>
<dbReference type="AlphaFoldDB" id="A0A5C6X7I2"/>
<dbReference type="RefSeq" id="WP_146976266.1">
    <property type="nucleotide sequence ID" value="NZ_VOSL01000125.1"/>
</dbReference>
<protein>
    <submittedName>
        <fullName evidence="1">Uncharacterized protein</fullName>
    </submittedName>
</protein>
<dbReference type="OrthoDB" id="9964482at2"/>
<dbReference type="EMBL" id="VOSL01000125">
    <property type="protein sequence ID" value="TXD32550.1"/>
    <property type="molecule type" value="Genomic_DNA"/>
</dbReference>
<name>A0A5C6X7I2_9DELT</name>
<comment type="caution">
    <text evidence="1">The sequence shown here is derived from an EMBL/GenBank/DDBJ whole genome shotgun (WGS) entry which is preliminary data.</text>
</comment>
<accession>A0A5C6X7I2</accession>
<proteinExistence type="predicted"/>
<reference evidence="1 2" key="1">
    <citation type="submission" date="2019-08" db="EMBL/GenBank/DDBJ databases">
        <title>Bradymonadales sp. TMQ2.</title>
        <authorList>
            <person name="Liang Q."/>
        </authorList>
    </citation>
    <scope>NUCLEOTIDE SEQUENCE [LARGE SCALE GENOMIC DNA]</scope>
    <source>
        <strain evidence="1 2">TMQ2</strain>
    </source>
</reference>
<sequence>MAFDERFPRELDIEPRTLCPGMAVDERLGEERGEFFEAFQVRMVGRHGVESPVMQPRLGELFLALSAMSDQVVLNRRCIQLRYRKEDMTTDELEVFVDRCLQIGEEIAELAGLTGAGDKVRQEVSEEVRAQDVWEREEARSSVEW</sequence>
<gene>
    <name evidence="1" type="ORF">FRC96_17205</name>
</gene>
<evidence type="ECO:0000313" key="1">
    <source>
        <dbReference type="EMBL" id="TXD32550.1"/>
    </source>
</evidence>
<dbReference type="Proteomes" id="UP000321046">
    <property type="component" value="Unassembled WGS sequence"/>
</dbReference>